<dbReference type="OrthoDB" id="10251113at2759"/>
<dbReference type="GO" id="GO:0005634">
    <property type="term" value="C:nucleus"/>
    <property type="evidence" value="ECO:0007669"/>
    <property type="project" value="TreeGrafter"/>
</dbReference>
<dbReference type="EMBL" id="MU154595">
    <property type="protein sequence ID" value="KAF9492798.1"/>
    <property type="molecule type" value="Genomic_DNA"/>
</dbReference>
<dbReference type="Proteomes" id="UP000807025">
    <property type="component" value="Unassembled WGS sequence"/>
</dbReference>
<dbReference type="InterPro" id="IPR040979">
    <property type="entry name" value="Vid27_N"/>
</dbReference>
<evidence type="ECO:0000313" key="5">
    <source>
        <dbReference type="EMBL" id="KAF9492798.1"/>
    </source>
</evidence>
<dbReference type="Gene3D" id="2.130.10.10">
    <property type="entry name" value="YVTN repeat-like/Quinoprotein amine dehydrogenase"/>
    <property type="match status" value="1"/>
</dbReference>
<dbReference type="Pfam" id="PF17748">
    <property type="entry name" value="VID27_N"/>
    <property type="match status" value="1"/>
</dbReference>
<feature type="region of interest" description="Disordered" evidence="1">
    <location>
        <begin position="168"/>
        <end position="217"/>
    </location>
</feature>
<evidence type="ECO:0000259" key="3">
    <source>
        <dbReference type="Pfam" id="PF17747"/>
    </source>
</evidence>
<dbReference type="InterPro" id="IPR015943">
    <property type="entry name" value="WD40/YVTN_repeat-like_dom_sf"/>
</dbReference>
<dbReference type="InterPro" id="IPR011045">
    <property type="entry name" value="N2O_reductase_N"/>
</dbReference>
<feature type="domain" description="Vid27 N-terminal" evidence="4">
    <location>
        <begin position="1"/>
        <end position="164"/>
    </location>
</feature>
<evidence type="ECO:0000259" key="4">
    <source>
        <dbReference type="Pfam" id="PF17748"/>
    </source>
</evidence>
<keyword evidence="6" id="KW-1185">Reference proteome</keyword>
<organism evidence="5 6">
    <name type="scientific">Pleurotus eryngii</name>
    <name type="common">Boletus of the steppes</name>
    <dbReference type="NCBI Taxonomy" id="5323"/>
    <lineage>
        <taxon>Eukaryota</taxon>
        <taxon>Fungi</taxon>
        <taxon>Dikarya</taxon>
        <taxon>Basidiomycota</taxon>
        <taxon>Agaricomycotina</taxon>
        <taxon>Agaricomycetes</taxon>
        <taxon>Agaricomycetidae</taxon>
        <taxon>Agaricales</taxon>
        <taxon>Pleurotineae</taxon>
        <taxon>Pleurotaceae</taxon>
        <taxon>Pleurotus</taxon>
    </lineage>
</organism>
<gene>
    <name evidence="5" type="ORF">BDN71DRAFT_1450968</name>
</gene>
<protein>
    <submittedName>
        <fullName evidence="5">VID27 cytoplasmic protein</fullName>
    </submittedName>
</protein>
<proteinExistence type="predicted"/>
<evidence type="ECO:0000313" key="6">
    <source>
        <dbReference type="Proteomes" id="UP000807025"/>
    </source>
</evidence>
<feature type="compositionally biased region" description="Basic residues" evidence="1">
    <location>
        <begin position="172"/>
        <end position="182"/>
    </location>
</feature>
<evidence type="ECO:0000259" key="2">
    <source>
        <dbReference type="Pfam" id="PF08553"/>
    </source>
</evidence>
<name>A0A9P5ZR82_PLEER</name>
<dbReference type="InterPro" id="IPR013863">
    <property type="entry name" value="VID27_C"/>
</dbReference>
<feature type="compositionally biased region" description="Acidic residues" evidence="1">
    <location>
        <begin position="356"/>
        <end position="401"/>
    </location>
</feature>
<comment type="caution">
    <text evidence="5">The sequence shown here is derived from an EMBL/GenBank/DDBJ whole genome shotgun (WGS) entry which is preliminary data.</text>
</comment>
<dbReference type="AlphaFoldDB" id="A0A9P5ZR82"/>
<dbReference type="InterPro" id="IPR040768">
    <property type="entry name" value="Vid27_PH"/>
</dbReference>
<dbReference type="Pfam" id="PF08553">
    <property type="entry name" value="VID27"/>
    <property type="match status" value="1"/>
</dbReference>
<dbReference type="Pfam" id="PF17747">
    <property type="entry name" value="VID27_PH"/>
    <property type="match status" value="1"/>
</dbReference>
<dbReference type="SUPFAM" id="SSF50974">
    <property type="entry name" value="Nitrous oxide reductase, N-terminal domain"/>
    <property type="match status" value="1"/>
</dbReference>
<feature type="domain" description="Vid27 PH-like" evidence="3">
    <location>
        <begin position="230"/>
        <end position="336"/>
    </location>
</feature>
<dbReference type="InterPro" id="IPR040458">
    <property type="entry name" value="Vid27"/>
</dbReference>
<feature type="region of interest" description="Disordered" evidence="1">
    <location>
        <begin position="355"/>
        <end position="411"/>
    </location>
</feature>
<reference evidence="5" key="1">
    <citation type="submission" date="2020-11" db="EMBL/GenBank/DDBJ databases">
        <authorList>
            <consortium name="DOE Joint Genome Institute"/>
            <person name="Ahrendt S."/>
            <person name="Riley R."/>
            <person name="Andreopoulos W."/>
            <person name="Labutti K."/>
            <person name="Pangilinan J."/>
            <person name="Ruiz-Duenas F.J."/>
            <person name="Barrasa J.M."/>
            <person name="Sanchez-Garcia M."/>
            <person name="Camarero S."/>
            <person name="Miyauchi S."/>
            <person name="Serrano A."/>
            <person name="Linde D."/>
            <person name="Babiker R."/>
            <person name="Drula E."/>
            <person name="Ayuso-Fernandez I."/>
            <person name="Pacheco R."/>
            <person name="Padilla G."/>
            <person name="Ferreira P."/>
            <person name="Barriuso J."/>
            <person name="Kellner H."/>
            <person name="Castanera R."/>
            <person name="Alfaro M."/>
            <person name="Ramirez L."/>
            <person name="Pisabarro A.G."/>
            <person name="Kuo A."/>
            <person name="Tritt A."/>
            <person name="Lipzen A."/>
            <person name="He G."/>
            <person name="Yan M."/>
            <person name="Ng V."/>
            <person name="Cullen D."/>
            <person name="Martin F."/>
            <person name="Rosso M.-N."/>
            <person name="Henrissat B."/>
            <person name="Hibbett D."/>
            <person name="Martinez A.T."/>
            <person name="Grigoriev I.V."/>
        </authorList>
    </citation>
    <scope>NUCLEOTIDE SEQUENCE</scope>
    <source>
        <strain evidence="5">ATCC 90797</strain>
    </source>
</reference>
<dbReference type="PANTHER" id="PTHR31913:SF0">
    <property type="entry name" value="VACUOLAR IMPORT AND DEGRADATION PROTEIN 27"/>
    <property type="match status" value="1"/>
</dbReference>
<accession>A0A9P5ZR82</accession>
<dbReference type="GO" id="GO:0005737">
    <property type="term" value="C:cytoplasm"/>
    <property type="evidence" value="ECO:0007669"/>
    <property type="project" value="TreeGrafter"/>
</dbReference>
<feature type="domain" description="Vacuolar import/degradation Vid27 C-terminal" evidence="2">
    <location>
        <begin position="409"/>
        <end position="753"/>
    </location>
</feature>
<evidence type="ECO:0000256" key="1">
    <source>
        <dbReference type="SAM" id="MobiDB-lite"/>
    </source>
</evidence>
<sequence>MNIFRSLIGKVWHDPNAAEVVKISTGQLYLVRPGNIRSSRECIFNDAMITIRRVPTVEHNFQLVVTRVYEEGDEDLLEDEDETDAERVCLISGELEFHTGVTDGEPTFIWRDLQGDIDELYEFVAIGTNAPTRAFFEMCMYRAMFERKYKRAGDNAVDKELEEFIWQLPTPTKKHTNPKKASRGSPPGKQTSAVKSEDDLPKVEPTPESPGASRASAEYEVNPIATYSALLSVPAGLHQWNTDTENFEPWGDAVARIVQDPDDQYSFYLAATLNDSRFIGHKVTTDMNQKYSKKIFTVTWNNIDRDGSQASWVLQFQNLEDFEAFQKLLGQCMWESLNRLPYAKVKSEEQRYIESANEDVEMADPEYEDEDDEEEVLDELDPDAGGSDEESGPEEDEDDVPEMFTNGDFNSQLTVGYKNDRSYVLRGNTLGVFSHTNDDQVKYYNSIKKIGTPKGKEFKPKHIMLHDQDSKMVLMNPSEPNSLYSLDLTVGKVVEEWKVHDDISVNAVAPDSKYAPTTREQTLIGVSHNALFRIDPRVSGTKLVESQFKNYATKNAFSGVATTDSGKVAVASSKGDIRLYDSIGKNAKTALPPLGDPIVGVDVTADGRWIIATTKTYLLLIDTLIGEGKYQGSLGFDRSFPATAKPMPRRLQLRGEHVAYMKDEINFSPARFNQGEGQQENAIVTSTGKFVVAWDFTKVKRGQLDKYEIKKYEDHVVQDNFKFGDDKNIIVALSNNVLALNKKGLTRPTRKSLGGGLAGSSTIVNSPW</sequence>
<dbReference type="PANTHER" id="PTHR31913">
    <property type="entry name" value="VACUOLAR IMPORT AND DEGRADATION PROTEIN 27"/>
    <property type="match status" value="1"/>
</dbReference>